<dbReference type="PROSITE" id="PS00086">
    <property type="entry name" value="CYTOCHROME_P450"/>
    <property type="match status" value="1"/>
</dbReference>
<sequence length="452" mass="50410">MTTTESAAATAQHTAVRIDDVTATALPPGPRLPQAIQTLLFGSYRHQWLPRLRRRHGDVFRLRLFPERDVVQLANVEHIRAVFGGPAEVFHAGEGNVILKPAMGRHSVLLTDEEVHLRARKLLMPAFNGASLRGYRDLITELAEAEVDGWRPGPLRSHERMQAVTLEIILRVVFGVAEGPRLDRLRALLRRIVDIGPVDILGWHQPKLQRFGVWKRDAEVRRTADELIYAEIADRRRAGDLADRRDVLSRLLAVGNGADTDGLTDAELRDQLITLLLAGHETTATALAWSLHELARDPRRLADAVRAADDHDEKHLEAVVKEAMRLHPVISEVARVATRDIEIDGYRIPAGHTVMPSITMVQHDPAHHDDPHAFRPERFTGSGPATGTWFPFGGGVRRCLGAGFSLLESAVVLGEVLRRFHLSPDRPRPERAKARNITMVPARGARLVVRPR</sequence>
<dbReference type="Pfam" id="PF00067">
    <property type="entry name" value="p450"/>
    <property type="match status" value="1"/>
</dbReference>
<evidence type="ECO:0000256" key="3">
    <source>
        <dbReference type="PIRSR" id="PIRSR602401-1"/>
    </source>
</evidence>
<dbReference type="PRINTS" id="PR00463">
    <property type="entry name" value="EP450I"/>
</dbReference>
<keyword evidence="4" id="KW-0503">Monooxygenase</keyword>
<dbReference type="GO" id="GO:0016705">
    <property type="term" value="F:oxidoreductase activity, acting on paired donors, with incorporation or reduction of molecular oxygen"/>
    <property type="evidence" value="ECO:0007669"/>
    <property type="project" value="InterPro"/>
</dbReference>
<evidence type="ECO:0000313" key="6">
    <source>
        <dbReference type="Proteomes" id="UP000564573"/>
    </source>
</evidence>
<dbReference type="EMBL" id="JACIBS010000014">
    <property type="protein sequence ID" value="MBB3666243.1"/>
    <property type="molecule type" value="Genomic_DNA"/>
</dbReference>
<dbReference type="RefSeq" id="WP_183787423.1">
    <property type="nucleotide sequence ID" value="NZ_JACIBS010000014.1"/>
</dbReference>
<dbReference type="InterPro" id="IPR036396">
    <property type="entry name" value="Cyt_P450_sf"/>
</dbReference>
<keyword evidence="4" id="KW-0560">Oxidoreductase</keyword>
<organism evidence="5 6">
    <name type="scientific">Prauserella sediminis</name>
    <dbReference type="NCBI Taxonomy" id="577680"/>
    <lineage>
        <taxon>Bacteria</taxon>
        <taxon>Bacillati</taxon>
        <taxon>Actinomycetota</taxon>
        <taxon>Actinomycetes</taxon>
        <taxon>Pseudonocardiales</taxon>
        <taxon>Pseudonocardiaceae</taxon>
        <taxon>Prauserella</taxon>
        <taxon>Prauserella salsuginis group</taxon>
    </lineage>
</organism>
<dbReference type="PANTHER" id="PTHR24305:SF166">
    <property type="entry name" value="CYTOCHROME P450 12A4, MITOCHONDRIAL-RELATED"/>
    <property type="match status" value="1"/>
</dbReference>
<evidence type="ECO:0000256" key="2">
    <source>
        <dbReference type="ARBA" id="ARBA00010617"/>
    </source>
</evidence>
<evidence type="ECO:0000256" key="1">
    <source>
        <dbReference type="ARBA" id="ARBA00001971"/>
    </source>
</evidence>
<protein>
    <submittedName>
        <fullName evidence="5">Cytochrome P450</fullName>
    </submittedName>
</protein>
<dbReference type="CDD" id="cd11053">
    <property type="entry name" value="CYP110-like"/>
    <property type="match status" value="1"/>
</dbReference>
<dbReference type="PRINTS" id="PR00385">
    <property type="entry name" value="P450"/>
</dbReference>
<feature type="binding site" description="axial binding residue" evidence="3">
    <location>
        <position position="399"/>
    </location>
    <ligand>
        <name>heme</name>
        <dbReference type="ChEBI" id="CHEBI:30413"/>
    </ligand>
    <ligandPart>
        <name>Fe</name>
        <dbReference type="ChEBI" id="CHEBI:18248"/>
    </ligandPart>
</feature>
<keyword evidence="3 4" id="KW-0479">Metal-binding</keyword>
<dbReference type="InterPro" id="IPR002401">
    <property type="entry name" value="Cyt_P450_E_grp-I"/>
</dbReference>
<evidence type="ECO:0000256" key="4">
    <source>
        <dbReference type="RuleBase" id="RU000461"/>
    </source>
</evidence>
<name>A0A839Y0P0_9PSEU</name>
<dbReference type="PANTHER" id="PTHR24305">
    <property type="entry name" value="CYTOCHROME P450"/>
    <property type="match status" value="1"/>
</dbReference>
<gene>
    <name evidence="5" type="ORF">FB384_005204</name>
</gene>
<reference evidence="5 6" key="1">
    <citation type="submission" date="2020-08" db="EMBL/GenBank/DDBJ databases">
        <title>Sequencing the genomes of 1000 actinobacteria strains.</title>
        <authorList>
            <person name="Klenk H.-P."/>
        </authorList>
    </citation>
    <scope>NUCLEOTIDE SEQUENCE [LARGE SCALE GENOMIC DNA]</scope>
    <source>
        <strain evidence="5 6">DSM 45267</strain>
    </source>
</reference>
<dbReference type="GO" id="GO:0005506">
    <property type="term" value="F:iron ion binding"/>
    <property type="evidence" value="ECO:0007669"/>
    <property type="project" value="InterPro"/>
</dbReference>
<dbReference type="AlphaFoldDB" id="A0A839Y0P0"/>
<dbReference type="GO" id="GO:0004497">
    <property type="term" value="F:monooxygenase activity"/>
    <property type="evidence" value="ECO:0007669"/>
    <property type="project" value="UniProtKB-KW"/>
</dbReference>
<comment type="caution">
    <text evidence="5">The sequence shown here is derived from an EMBL/GenBank/DDBJ whole genome shotgun (WGS) entry which is preliminary data.</text>
</comment>
<dbReference type="SUPFAM" id="SSF48264">
    <property type="entry name" value="Cytochrome P450"/>
    <property type="match status" value="1"/>
</dbReference>
<keyword evidence="3 4" id="KW-0349">Heme</keyword>
<dbReference type="Gene3D" id="1.10.630.10">
    <property type="entry name" value="Cytochrome P450"/>
    <property type="match status" value="1"/>
</dbReference>
<dbReference type="InterPro" id="IPR050121">
    <property type="entry name" value="Cytochrome_P450_monoxygenase"/>
</dbReference>
<proteinExistence type="inferred from homology"/>
<dbReference type="InterPro" id="IPR001128">
    <property type="entry name" value="Cyt_P450"/>
</dbReference>
<dbReference type="InterPro" id="IPR017972">
    <property type="entry name" value="Cyt_P450_CS"/>
</dbReference>
<keyword evidence="3 4" id="KW-0408">Iron</keyword>
<accession>A0A839Y0P0</accession>
<dbReference type="GO" id="GO:0020037">
    <property type="term" value="F:heme binding"/>
    <property type="evidence" value="ECO:0007669"/>
    <property type="project" value="InterPro"/>
</dbReference>
<dbReference type="Proteomes" id="UP000564573">
    <property type="component" value="Unassembled WGS sequence"/>
</dbReference>
<comment type="cofactor">
    <cofactor evidence="1 3">
        <name>heme</name>
        <dbReference type="ChEBI" id="CHEBI:30413"/>
    </cofactor>
</comment>
<evidence type="ECO:0000313" key="5">
    <source>
        <dbReference type="EMBL" id="MBB3666243.1"/>
    </source>
</evidence>
<comment type="similarity">
    <text evidence="2 4">Belongs to the cytochrome P450 family.</text>
</comment>
<keyword evidence="6" id="KW-1185">Reference proteome</keyword>